<dbReference type="InterPro" id="IPR036736">
    <property type="entry name" value="ACP-like_sf"/>
</dbReference>
<name>A0ABU8NSF0_9SPHI</name>
<evidence type="ECO:0008006" key="4">
    <source>
        <dbReference type="Google" id="ProtNLM"/>
    </source>
</evidence>
<reference evidence="2 3" key="1">
    <citation type="submission" date="2024-03" db="EMBL/GenBank/DDBJ databases">
        <title>Sequence of Lycoming College Course Isolates.</title>
        <authorList>
            <person name="Plotts O."/>
            <person name="Newman J."/>
        </authorList>
    </citation>
    <scope>NUCLEOTIDE SEQUENCE [LARGE SCALE GENOMIC DNA]</scope>
    <source>
        <strain evidence="2 3">CJB-3</strain>
    </source>
</reference>
<dbReference type="Gene3D" id="1.10.1200.10">
    <property type="entry name" value="ACP-like"/>
    <property type="match status" value="1"/>
</dbReference>
<keyword evidence="1" id="KW-0472">Membrane</keyword>
<keyword evidence="1" id="KW-0812">Transmembrane</keyword>
<gene>
    <name evidence="2" type="ORF">WAE58_22205</name>
</gene>
<evidence type="ECO:0000313" key="3">
    <source>
        <dbReference type="Proteomes" id="UP001378956"/>
    </source>
</evidence>
<dbReference type="EMBL" id="JBBEUB010000010">
    <property type="protein sequence ID" value="MEJ2905175.1"/>
    <property type="molecule type" value="Genomic_DNA"/>
</dbReference>
<keyword evidence="3" id="KW-1185">Reference proteome</keyword>
<evidence type="ECO:0000313" key="2">
    <source>
        <dbReference type="EMBL" id="MEJ2905175.1"/>
    </source>
</evidence>
<dbReference type="SUPFAM" id="SSF47336">
    <property type="entry name" value="ACP-like"/>
    <property type="match status" value="1"/>
</dbReference>
<dbReference type="RefSeq" id="WP_288883015.1">
    <property type="nucleotide sequence ID" value="NZ_CBFGNQ010000026.1"/>
</dbReference>
<evidence type="ECO:0000256" key="1">
    <source>
        <dbReference type="SAM" id="Phobius"/>
    </source>
</evidence>
<proteinExistence type="predicted"/>
<organism evidence="2 3">
    <name type="scientific">Pedobacter panaciterrae</name>
    <dbReference type="NCBI Taxonomy" id="363849"/>
    <lineage>
        <taxon>Bacteria</taxon>
        <taxon>Pseudomonadati</taxon>
        <taxon>Bacteroidota</taxon>
        <taxon>Sphingobacteriia</taxon>
        <taxon>Sphingobacteriales</taxon>
        <taxon>Sphingobacteriaceae</taxon>
        <taxon>Pedobacter</taxon>
    </lineage>
</organism>
<comment type="caution">
    <text evidence="2">The sequence shown here is derived from an EMBL/GenBank/DDBJ whole genome shotgun (WGS) entry which is preliminary data.</text>
</comment>
<feature type="transmembrane region" description="Helical" evidence="1">
    <location>
        <begin position="151"/>
        <end position="168"/>
    </location>
</feature>
<feature type="transmembrane region" description="Helical" evidence="1">
    <location>
        <begin position="126"/>
        <end position="145"/>
    </location>
</feature>
<protein>
    <recommendedName>
        <fullName evidence="4">Acyl carrier protein</fullName>
    </recommendedName>
</protein>
<accession>A0ABU8NSF0</accession>
<dbReference type="Proteomes" id="UP001378956">
    <property type="component" value="Unassembled WGS sequence"/>
</dbReference>
<keyword evidence="1" id="KW-1133">Transmembrane helix</keyword>
<sequence>MNKHPDTNYNRFEEIDSEDLEDILMQIEHSFEIKFDHDDFLKVTTYGEMCDVIFSKVELANNNGCTSQQAFYKLRMAIADTFSIDSGIIKSDTLIENIVPRKNRIRMIKELKRNLGINLKILSPPLWFIIADIVLFLLGLCAFFFSWKIAVVIIVISVLGFIIGDVFGKEIDFETVRDLVKEMIHKHYLKSRRDKLTVNKEEMQQILDDILIETFYLERSSLVRDVKFGWIK</sequence>